<feature type="repeat" description="WD" evidence="8">
    <location>
        <begin position="36"/>
        <end position="78"/>
    </location>
</feature>
<dbReference type="InterPro" id="IPR019775">
    <property type="entry name" value="WD40_repeat_CS"/>
</dbReference>
<evidence type="ECO:0000313" key="12">
    <source>
        <dbReference type="EMBL" id="KAH3673225.1"/>
    </source>
</evidence>
<evidence type="ECO:0000256" key="5">
    <source>
        <dbReference type="ARBA" id="ARBA00023054"/>
    </source>
</evidence>
<keyword evidence="3 8" id="KW-0853">WD repeat</keyword>
<dbReference type="SUPFAM" id="SSF50978">
    <property type="entry name" value="WD40 repeat-like"/>
    <property type="match status" value="1"/>
</dbReference>
<comment type="caution">
    <text evidence="12">The sequence shown here is derived from an EMBL/GenBank/DDBJ whole genome shotgun (WGS) entry which is preliminary data.</text>
</comment>
<evidence type="ECO:0000256" key="11">
    <source>
        <dbReference type="SAM" id="MobiDB-lite"/>
    </source>
</evidence>
<dbReference type="Gene3D" id="2.130.10.10">
    <property type="entry name" value="YVTN repeat-like/Quinoprotein amine dehydrogenase"/>
    <property type="match status" value="1"/>
</dbReference>
<feature type="compositionally biased region" description="Basic and acidic residues" evidence="11">
    <location>
        <begin position="461"/>
        <end position="522"/>
    </location>
</feature>
<evidence type="ECO:0000256" key="10">
    <source>
        <dbReference type="SAM" id="Coils"/>
    </source>
</evidence>
<dbReference type="PROSITE" id="PS50082">
    <property type="entry name" value="WD_REPEATS_2"/>
    <property type="match status" value="3"/>
</dbReference>
<accession>A0A9P8PKJ2</accession>
<dbReference type="OrthoDB" id="1850764at2759"/>
<evidence type="ECO:0000313" key="13">
    <source>
        <dbReference type="Proteomes" id="UP000769528"/>
    </source>
</evidence>
<dbReference type="GO" id="GO:0051015">
    <property type="term" value="F:actin filament binding"/>
    <property type="evidence" value="ECO:0007669"/>
    <property type="project" value="TreeGrafter"/>
</dbReference>
<dbReference type="EMBL" id="JAEUBF010001036">
    <property type="protein sequence ID" value="KAH3673225.1"/>
    <property type="molecule type" value="Genomic_DNA"/>
</dbReference>
<dbReference type="AlphaFoldDB" id="A0A9P8PKJ2"/>
<keyword evidence="2" id="KW-0597">Phosphoprotein</keyword>
<feature type="repeat" description="WD" evidence="8">
    <location>
        <begin position="137"/>
        <end position="178"/>
    </location>
</feature>
<dbReference type="GO" id="GO:0007015">
    <property type="term" value="P:actin filament organization"/>
    <property type="evidence" value="ECO:0007669"/>
    <property type="project" value="TreeGrafter"/>
</dbReference>
<sequence>MGFEFNKINWNSSGGGAFAVIPVGEVGKAPDKVSLFRGHTATVLDTDFNPFNDQILISGSDDGKLGLWRIPDDYSFHSYLDNDGEIKDVSPVALYSGHKRKVGHVQFHPTAENVAATSSLDYTVKLWDVENGKDKITLEHKDLVTSFSFNYNGNLLATTSRDRKLRVWDIRSNNIISEGAGHTGAKSSRIAWLGNSDRIATTGFSKLSDRQLGVWDAGNIDGGPIGGFYTIDASSGILVPFYDDSNKILYVGGKGDGNIRYYEFADDELFPLSEYQSTEPQRGLALAPKRTVNVKDNEVVKIYKTVSDTTIEPISFIVPRKSEIFQDDIYPDAPSNKVPLSNDEWFSGKSVDGPILFSLESLYNGSEPTFSEPTAAAKVVRNESKTDESTQNSHEASQPTTERAPLKTNVDDLLQKDEVNSLLKKAADLDGDKENNQQGKINEDEWEDIKKPEIEPANVKPIEEKFKFIESKEAESKKAEPKKAESKKAESKEAESKDIELKKAEPKEVEPESKQAQSEKIKSGNSEQESEDLNIKQKQSTEVPENIPNSSSPSTSLSTALNLSKPLTLKENIEKLTSAVLSFEALVSKLEAANLEKDERLKALEEKIEELLRKQ</sequence>
<dbReference type="FunFam" id="2.130.10.10:FF:000197">
    <property type="entry name" value="Coronin"/>
    <property type="match status" value="1"/>
</dbReference>
<dbReference type="InterPro" id="IPR001680">
    <property type="entry name" value="WD40_rpt"/>
</dbReference>
<proteinExistence type="inferred from homology"/>
<dbReference type="PRINTS" id="PR00320">
    <property type="entry name" value="GPROTEINBRPT"/>
</dbReference>
<comment type="subunit">
    <text evidence="7">Binds to F-actin.</text>
</comment>
<dbReference type="SMART" id="SM01167">
    <property type="entry name" value="DUF1900"/>
    <property type="match status" value="1"/>
</dbReference>
<dbReference type="Pfam" id="PF00400">
    <property type="entry name" value="WD40"/>
    <property type="match status" value="3"/>
</dbReference>
<keyword evidence="13" id="KW-1185">Reference proteome</keyword>
<dbReference type="InterPro" id="IPR036322">
    <property type="entry name" value="WD40_repeat_dom_sf"/>
</dbReference>
<keyword evidence="5 10" id="KW-0175">Coiled coil</keyword>
<dbReference type="PANTHER" id="PTHR10856:SF0">
    <property type="entry name" value="CORONIN"/>
    <property type="match status" value="1"/>
</dbReference>
<feature type="region of interest" description="Disordered" evidence="11">
    <location>
        <begin position="379"/>
        <end position="408"/>
    </location>
</feature>
<organism evidence="12 13">
    <name type="scientific">Wickerhamomyces mucosus</name>
    <dbReference type="NCBI Taxonomy" id="1378264"/>
    <lineage>
        <taxon>Eukaryota</taxon>
        <taxon>Fungi</taxon>
        <taxon>Dikarya</taxon>
        <taxon>Ascomycota</taxon>
        <taxon>Saccharomycotina</taxon>
        <taxon>Saccharomycetes</taxon>
        <taxon>Phaffomycetales</taxon>
        <taxon>Wickerhamomycetaceae</taxon>
        <taxon>Wickerhamomyces</taxon>
    </lineage>
</organism>
<name>A0A9P8PKJ2_9ASCO</name>
<dbReference type="Pfam" id="PF16300">
    <property type="entry name" value="WD40_4"/>
    <property type="match status" value="1"/>
</dbReference>
<feature type="region of interest" description="Disordered" evidence="11">
    <location>
        <begin position="425"/>
        <end position="559"/>
    </location>
</feature>
<keyword evidence="6" id="KW-0009">Actin-binding</keyword>
<comment type="similarity">
    <text evidence="1 9">Belongs to the WD repeat coronin family.</text>
</comment>
<dbReference type="InterPro" id="IPR015505">
    <property type="entry name" value="Coronin"/>
</dbReference>
<evidence type="ECO:0000256" key="9">
    <source>
        <dbReference type="RuleBase" id="RU280818"/>
    </source>
</evidence>
<dbReference type="PROSITE" id="PS50294">
    <property type="entry name" value="WD_REPEATS_REGION"/>
    <property type="match status" value="3"/>
</dbReference>
<evidence type="ECO:0000256" key="3">
    <source>
        <dbReference type="ARBA" id="ARBA00022574"/>
    </source>
</evidence>
<dbReference type="InterPro" id="IPR020472">
    <property type="entry name" value="WD40_PAC1"/>
</dbReference>
<keyword evidence="4 9" id="KW-0677">Repeat</keyword>
<gene>
    <name evidence="12" type="ORF">WICMUC_003843</name>
</gene>
<dbReference type="PANTHER" id="PTHR10856">
    <property type="entry name" value="CORONIN"/>
    <property type="match status" value="1"/>
</dbReference>
<feature type="compositionally biased region" description="Basic and acidic residues" evidence="11">
    <location>
        <begin position="425"/>
        <end position="435"/>
    </location>
</feature>
<evidence type="ECO:0000256" key="4">
    <source>
        <dbReference type="ARBA" id="ARBA00022737"/>
    </source>
</evidence>
<feature type="compositionally biased region" description="Polar residues" evidence="11">
    <location>
        <begin position="389"/>
        <end position="401"/>
    </location>
</feature>
<dbReference type="SMART" id="SM00320">
    <property type="entry name" value="WD40"/>
    <property type="match status" value="4"/>
</dbReference>
<evidence type="ECO:0000256" key="7">
    <source>
        <dbReference type="ARBA" id="ARBA00062568"/>
    </source>
</evidence>
<evidence type="ECO:0000256" key="1">
    <source>
        <dbReference type="ARBA" id="ARBA00009482"/>
    </source>
</evidence>
<evidence type="ECO:0000256" key="6">
    <source>
        <dbReference type="ARBA" id="ARBA00023203"/>
    </source>
</evidence>
<dbReference type="GO" id="GO:0030479">
    <property type="term" value="C:actin cortical patch"/>
    <property type="evidence" value="ECO:0007669"/>
    <property type="project" value="UniProtKB-ARBA"/>
</dbReference>
<feature type="coiled-coil region" evidence="10">
    <location>
        <begin position="587"/>
        <end position="614"/>
    </location>
</feature>
<evidence type="ECO:0000256" key="8">
    <source>
        <dbReference type="PROSITE-ProRule" id="PRU00221"/>
    </source>
</evidence>
<dbReference type="Proteomes" id="UP000769528">
    <property type="component" value="Unassembled WGS sequence"/>
</dbReference>
<feature type="compositionally biased region" description="Low complexity" evidence="11">
    <location>
        <begin position="548"/>
        <end position="559"/>
    </location>
</feature>
<feature type="repeat" description="WD" evidence="8">
    <location>
        <begin position="95"/>
        <end position="137"/>
    </location>
</feature>
<dbReference type="InterPro" id="IPR015943">
    <property type="entry name" value="WD40/YVTN_repeat-like_dom_sf"/>
</dbReference>
<reference evidence="12" key="2">
    <citation type="submission" date="2021-01" db="EMBL/GenBank/DDBJ databases">
        <authorList>
            <person name="Schikora-Tamarit M.A."/>
        </authorList>
    </citation>
    <scope>NUCLEOTIDE SEQUENCE</scope>
    <source>
        <strain evidence="12">CBS6341</strain>
    </source>
</reference>
<dbReference type="PROSITE" id="PS00678">
    <property type="entry name" value="WD_REPEATS_1"/>
    <property type="match status" value="2"/>
</dbReference>
<protein>
    <recommendedName>
        <fullName evidence="9">Coronin</fullName>
    </recommendedName>
</protein>
<evidence type="ECO:0000256" key="2">
    <source>
        <dbReference type="ARBA" id="ARBA00022553"/>
    </source>
</evidence>
<reference evidence="12" key="1">
    <citation type="journal article" date="2021" name="Open Biol.">
        <title>Shared evolutionary footprints suggest mitochondrial oxidative damage underlies multiple complex I losses in fungi.</title>
        <authorList>
            <person name="Schikora-Tamarit M.A."/>
            <person name="Marcet-Houben M."/>
            <person name="Nosek J."/>
            <person name="Gabaldon T."/>
        </authorList>
    </citation>
    <scope>NUCLEOTIDE SEQUENCE</scope>
    <source>
        <strain evidence="12">CBS6341</strain>
    </source>
</reference>